<dbReference type="PANTHER" id="PTHR48250:SF3">
    <property type="entry name" value="CUTINASE 1-RELATED"/>
    <property type="match status" value="1"/>
</dbReference>
<dbReference type="EMBL" id="SNSC02000003">
    <property type="protein sequence ID" value="TID26032.1"/>
    <property type="molecule type" value="Genomic_DNA"/>
</dbReference>
<feature type="active site" description="Nucleophile" evidence="10">
    <location>
        <position position="125"/>
    </location>
</feature>
<protein>
    <recommendedName>
        <fullName evidence="3 12">Cutinase</fullName>
        <ecNumber evidence="3 12">3.1.1.74</ecNumber>
    </recommendedName>
</protein>
<dbReference type="PANTHER" id="PTHR48250">
    <property type="entry name" value="CUTINASE 2-RELATED"/>
    <property type="match status" value="1"/>
</dbReference>
<dbReference type="SUPFAM" id="SSF53474">
    <property type="entry name" value="alpha/beta-Hydrolases"/>
    <property type="match status" value="1"/>
</dbReference>
<feature type="chain" id="PRO_5021425667" description="Cutinase" evidence="14">
    <location>
        <begin position="16"/>
        <end position="309"/>
    </location>
</feature>
<name>A0A4Z1PSH0_9PEZI</name>
<evidence type="ECO:0000256" key="5">
    <source>
        <dbReference type="ARBA" id="ARBA00022525"/>
    </source>
</evidence>
<organism evidence="15 16">
    <name type="scientific">Venturia nashicola</name>
    <dbReference type="NCBI Taxonomy" id="86259"/>
    <lineage>
        <taxon>Eukaryota</taxon>
        <taxon>Fungi</taxon>
        <taxon>Dikarya</taxon>
        <taxon>Ascomycota</taxon>
        <taxon>Pezizomycotina</taxon>
        <taxon>Dothideomycetes</taxon>
        <taxon>Pleosporomycetidae</taxon>
        <taxon>Venturiales</taxon>
        <taxon>Venturiaceae</taxon>
        <taxon>Venturia</taxon>
    </lineage>
</organism>
<evidence type="ECO:0000256" key="2">
    <source>
        <dbReference type="ARBA" id="ARBA00007534"/>
    </source>
</evidence>
<feature type="compositionally biased region" description="Basic and acidic residues" evidence="13">
    <location>
        <begin position="225"/>
        <end position="241"/>
    </location>
</feature>
<accession>A0A4Z1PSH0</accession>
<keyword evidence="5 12" id="KW-0964">Secreted</keyword>
<proteinExistence type="inferred from homology"/>
<dbReference type="Gene3D" id="3.40.50.1820">
    <property type="entry name" value="alpha/beta hydrolase"/>
    <property type="match status" value="1"/>
</dbReference>
<dbReference type="GO" id="GO:0050525">
    <property type="term" value="F:cutinase activity"/>
    <property type="evidence" value="ECO:0007669"/>
    <property type="project" value="UniProtKB-UniRule"/>
</dbReference>
<evidence type="ECO:0000256" key="14">
    <source>
        <dbReference type="SAM" id="SignalP"/>
    </source>
</evidence>
<feature type="disulfide bond" evidence="11">
    <location>
        <begin position="176"/>
        <end position="191"/>
    </location>
</feature>
<reference evidence="15 16" key="1">
    <citation type="submission" date="2019-04" db="EMBL/GenBank/DDBJ databases">
        <title>High contiguity whole genome sequence and gene annotation resource for two Venturia nashicola isolates.</title>
        <authorList>
            <person name="Prokchorchik M."/>
            <person name="Won K."/>
            <person name="Lee Y."/>
            <person name="Choi E.D."/>
            <person name="Segonzac C."/>
            <person name="Sohn K.H."/>
        </authorList>
    </citation>
    <scope>NUCLEOTIDE SEQUENCE [LARGE SCALE GENOMIC DNA]</scope>
    <source>
        <strain evidence="15 16">PRI2</strain>
    </source>
</reference>
<evidence type="ECO:0000313" key="15">
    <source>
        <dbReference type="EMBL" id="TID26032.1"/>
    </source>
</evidence>
<dbReference type="GO" id="GO:0016052">
    <property type="term" value="P:carbohydrate catabolic process"/>
    <property type="evidence" value="ECO:0007669"/>
    <property type="project" value="TreeGrafter"/>
</dbReference>
<dbReference type="PROSITE" id="PS00155">
    <property type="entry name" value="CUTINASE_1"/>
    <property type="match status" value="1"/>
</dbReference>
<evidence type="ECO:0000256" key="4">
    <source>
        <dbReference type="ARBA" id="ARBA00022487"/>
    </source>
</evidence>
<evidence type="ECO:0000256" key="11">
    <source>
        <dbReference type="PIRSR" id="PIRSR611150-2"/>
    </source>
</evidence>
<evidence type="ECO:0000256" key="3">
    <source>
        <dbReference type="ARBA" id="ARBA00013095"/>
    </source>
</evidence>
<dbReference type="STRING" id="86259.A0A4Z1PSH0"/>
<keyword evidence="8 11" id="KW-1015">Disulfide bond</keyword>
<comment type="similarity">
    <text evidence="2 12">Belongs to the cutinase family.</text>
</comment>
<dbReference type="Pfam" id="PF01083">
    <property type="entry name" value="Cutinase"/>
    <property type="match status" value="1"/>
</dbReference>
<dbReference type="SMART" id="SM01110">
    <property type="entry name" value="Cutinase"/>
    <property type="match status" value="1"/>
</dbReference>
<evidence type="ECO:0000256" key="8">
    <source>
        <dbReference type="ARBA" id="ARBA00023157"/>
    </source>
</evidence>
<keyword evidence="6 14" id="KW-0732">Signal</keyword>
<feature type="active site" description="Proton donor/acceptor" evidence="10">
    <location>
        <position position="201"/>
    </location>
</feature>
<feature type="active site" evidence="10">
    <location>
        <position position="188"/>
    </location>
</feature>
<gene>
    <name evidence="15" type="ORF">E6O75_ATG03895</name>
</gene>
<keyword evidence="4 12" id="KW-0719">Serine esterase</keyword>
<dbReference type="PRINTS" id="PR00129">
    <property type="entry name" value="CUTINASE"/>
</dbReference>
<keyword evidence="7 12" id="KW-0378">Hydrolase</keyword>
<evidence type="ECO:0000256" key="10">
    <source>
        <dbReference type="PIRSR" id="PIRSR611150-1"/>
    </source>
</evidence>
<evidence type="ECO:0000256" key="1">
    <source>
        <dbReference type="ARBA" id="ARBA00004613"/>
    </source>
</evidence>
<comment type="catalytic activity">
    <reaction evidence="9 12">
        <text>cutin + H2O = cutin monomers.</text>
        <dbReference type="EC" id="3.1.1.74"/>
    </reaction>
</comment>
<sequence>MKAVAILSLASVAFAAPAADLDKRQMMVMSATDLTKGSCKDVTFIWVRGTTELGNLGEFVGGRLVPELKKVFPSLAVEGVAYGAGVPGNLMPGGGDPAGIKEATKDYNLAVSKCPNTVLIGGGYSQGAAITHRSVEALPANVKERIAGITLYGDTQFYQDKGQIKNFPKDKVKTFCNGYQELKSYSSDGVCNGLLVVNYGHMSYGDSMKPGATWLKAQVDAFKSSKESSTKEESEPEEKPTKKAAKPKGTKQTFQIAAAFDGAVGVAEAEATPEPAAPAVDPVQVEQLSRTLEQAKAEAGPIGVPSVHQ</sequence>
<feature type="disulfide bond" evidence="11">
    <location>
        <begin position="39"/>
        <end position="114"/>
    </location>
</feature>
<dbReference type="OrthoDB" id="3225429at2759"/>
<evidence type="ECO:0000256" key="13">
    <source>
        <dbReference type="SAM" id="MobiDB-lite"/>
    </source>
</evidence>
<evidence type="ECO:0000256" key="6">
    <source>
        <dbReference type="ARBA" id="ARBA00022729"/>
    </source>
</evidence>
<dbReference type="AlphaFoldDB" id="A0A4Z1PSH0"/>
<comment type="function">
    <text evidence="12">Catalyzes the hydrolysis of complex carboxylic polyesters found in the cell wall of plants. Degrades cutin, a macromolecule that forms the structure of the plant cuticle.</text>
</comment>
<keyword evidence="16" id="KW-1185">Reference proteome</keyword>
<feature type="signal peptide" evidence="14">
    <location>
        <begin position="1"/>
        <end position="15"/>
    </location>
</feature>
<dbReference type="InterPro" id="IPR011150">
    <property type="entry name" value="Cutinase_monf"/>
</dbReference>
<comment type="caution">
    <text evidence="15">The sequence shown here is derived from an EMBL/GenBank/DDBJ whole genome shotgun (WGS) entry which is preliminary data.</text>
</comment>
<evidence type="ECO:0000256" key="12">
    <source>
        <dbReference type="RuleBase" id="RU361263"/>
    </source>
</evidence>
<dbReference type="Proteomes" id="UP000298493">
    <property type="component" value="Unassembled WGS sequence"/>
</dbReference>
<dbReference type="InterPro" id="IPR000675">
    <property type="entry name" value="Cutinase/axe"/>
</dbReference>
<dbReference type="InterPro" id="IPR029058">
    <property type="entry name" value="AB_hydrolase_fold"/>
</dbReference>
<feature type="region of interest" description="Disordered" evidence="13">
    <location>
        <begin position="225"/>
        <end position="251"/>
    </location>
</feature>
<dbReference type="InterPro" id="IPR043580">
    <property type="entry name" value="CUTINASE_1"/>
</dbReference>
<evidence type="ECO:0000256" key="9">
    <source>
        <dbReference type="ARBA" id="ARBA00034045"/>
    </source>
</evidence>
<comment type="subcellular location">
    <subcellularLocation>
        <location evidence="1 12">Secreted</location>
    </subcellularLocation>
</comment>
<evidence type="ECO:0000313" key="16">
    <source>
        <dbReference type="Proteomes" id="UP000298493"/>
    </source>
</evidence>
<dbReference type="EC" id="3.1.1.74" evidence="3 12"/>
<evidence type="ECO:0000256" key="7">
    <source>
        <dbReference type="ARBA" id="ARBA00022801"/>
    </source>
</evidence>
<dbReference type="GO" id="GO:0005576">
    <property type="term" value="C:extracellular region"/>
    <property type="evidence" value="ECO:0007669"/>
    <property type="project" value="UniProtKB-SubCell"/>
</dbReference>